<evidence type="ECO:0000313" key="3">
    <source>
        <dbReference type="EMBL" id="MFK2854157.1"/>
    </source>
</evidence>
<dbReference type="PROSITE" id="PS51257">
    <property type="entry name" value="PROKAR_LIPOPROTEIN"/>
    <property type="match status" value="1"/>
</dbReference>
<feature type="signal peptide" evidence="1">
    <location>
        <begin position="1"/>
        <end position="25"/>
    </location>
</feature>
<dbReference type="InterPro" id="IPR013783">
    <property type="entry name" value="Ig-like_fold"/>
</dbReference>
<feature type="domain" description="Fibronectin type-III" evidence="2">
    <location>
        <begin position="272"/>
        <end position="365"/>
    </location>
</feature>
<gene>
    <name evidence="3" type="ORF">ISP18_06120</name>
</gene>
<dbReference type="PROSITE" id="PS50853">
    <property type="entry name" value="FN3"/>
    <property type="match status" value="1"/>
</dbReference>
<keyword evidence="1" id="KW-0732">Signal</keyword>
<dbReference type="InterPro" id="IPR036116">
    <property type="entry name" value="FN3_sf"/>
</dbReference>
<dbReference type="CDD" id="cd00063">
    <property type="entry name" value="FN3"/>
    <property type="match status" value="1"/>
</dbReference>
<dbReference type="RefSeq" id="WP_380008121.1">
    <property type="nucleotide sequence ID" value="NZ_JADIKI010000022.1"/>
</dbReference>
<dbReference type="InterPro" id="IPR003961">
    <property type="entry name" value="FN3_dom"/>
</dbReference>
<feature type="chain" id="PRO_5045105726" evidence="1">
    <location>
        <begin position="26"/>
        <end position="365"/>
    </location>
</feature>
<sequence length="365" mass="38768">MNCCKFLAFSLIVAIVSALTGCAKALYLTSPAHPYEWEGPSSASSISVPPSASSIDTSFKADVTDCNHLHYGNWYRIQKDFPKVVCIDIAQLNVLERKYYASLPGDPYKKAYRDQWVQILMRDIDVLWWGYKNGFLSNDDETKMTVETATAGVAAASAGLTAPIGKTAAAVVAATLSTFDSSFDKNVLANQMAPVLFAAIEAQREKIDSQIITGLKQDADQYTLVMASRDVMRYANAGSLSNALAVLSNQTGTAAAIATSQRDAVSALGLGAPTSLEQASPPAKGKAVINFKPPSDTKEAPIFEYVGIAQPTSGGDPKFFSLPGNNQTTQIVFDGLSSGNYTITLWAINSAGPGISATLANVILP</sequence>
<reference evidence="3 4" key="1">
    <citation type="submission" date="2020-10" db="EMBL/GenBank/DDBJ databases">
        <title>Phylogeny of dyella-like bacteria.</title>
        <authorList>
            <person name="Fu J."/>
        </authorList>
    </citation>
    <scope>NUCLEOTIDE SEQUENCE [LARGE SCALE GENOMIC DNA]</scope>
    <source>
        <strain evidence="3 4">DHG40</strain>
    </source>
</reference>
<dbReference type="SUPFAM" id="SSF49265">
    <property type="entry name" value="Fibronectin type III"/>
    <property type="match status" value="1"/>
</dbReference>
<evidence type="ECO:0000313" key="4">
    <source>
        <dbReference type="Proteomes" id="UP001620409"/>
    </source>
</evidence>
<dbReference type="Proteomes" id="UP001620409">
    <property type="component" value="Unassembled WGS sequence"/>
</dbReference>
<dbReference type="SMART" id="SM00060">
    <property type="entry name" value="FN3"/>
    <property type="match status" value="1"/>
</dbReference>
<organism evidence="3 4">
    <name type="scientific">Dyella humi</name>
    <dbReference type="NCBI Taxonomy" id="1770547"/>
    <lineage>
        <taxon>Bacteria</taxon>
        <taxon>Pseudomonadati</taxon>
        <taxon>Pseudomonadota</taxon>
        <taxon>Gammaproteobacteria</taxon>
        <taxon>Lysobacterales</taxon>
        <taxon>Rhodanobacteraceae</taxon>
        <taxon>Dyella</taxon>
    </lineage>
</organism>
<protein>
    <submittedName>
        <fullName evidence="3">Fibronectin type III domain-containing protein</fullName>
    </submittedName>
</protein>
<name>A0ABW8IG78_9GAMM</name>
<comment type="caution">
    <text evidence="3">The sequence shown here is derived from an EMBL/GenBank/DDBJ whole genome shotgun (WGS) entry which is preliminary data.</text>
</comment>
<dbReference type="EMBL" id="JADIKI010000022">
    <property type="protein sequence ID" value="MFK2854157.1"/>
    <property type="molecule type" value="Genomic_DNA"/>
</dbReference>
<evidence type="ECO:0000256" key="1">
    <source>
        <dbReference type="SAM" id="SignalP"/>
    </source>
</evidence>
<proteinExistence type="predicted"/>
<dbReference type="Gene3D" id="2.60.40.10">
    <property type="entry name" value="Immunoglobulins"/>
    <property type="match status" value="1"/>
</dbReference>
<keyword evidence="4" id="KW-1185">Reference proteome</keyword>
<accession>A0ABW8IG78</accession>
<evidence type="ECO:0000259" key="2">
    <source>
        <dbReference type="PROSITE" id="PS50853"/>
    </source>
</evidence>